<dbReference type="AlphaFoldDB" id="A0A2M6W6S0"/>
<accession>A0A2M6W6S0</accession>
<evidence type="ECO:0000256" key="2">
    <source>
        <dbReference type="SAM" id="Phobius"/>
    </source>
</evidence>
<comment type="caution">
    <text evidence="3">The sequence shown here is derived from an EMBL/GenBank/DDBJ whole genome shotgun (WGS) entry which is preliminary data.</text>
</comment>
<keyword evidence="2" id="KW-0472">Membrane</keyword>
<name>A0A2M6W6S0_9BACT</name>
<feature type="region of interest" description="Disordered" evidence="1">
    <location>
        <begin position="73"/>
        <end position="105"/>
    </location>
</feature>
<gene>
    <name evidence="3" type="ORF">COU29_01730</name>
</gene>
<evidence type="ECO:0000256" key="1">
    <source>
        <dbReference type="SAM" id="MobiDB-lite"/>
    </source>
</evidence>
<feature type="compositionally biased region" description="Basic and acidic residues" evidence="1">
    <location>
        <begin position="85"/>
        <end position="105"/>
    </location>
</feature>
<dbReference type="EMBL" id="PFBV01000003">
    <property type="protein sequence ID" value="PIT88484.1"/>
    <property type="molecule type" value="Genomic_DNA"/>
</dbReference>
<organism evidence="3 4">
    <name type="scientific">Candidatus Magasanikbacteria bacterium CG10_big_fil_rev_8_21_14_0_10_36_32</name>
    <dbReference type="NCBI Taxonomy" id="1974646"/>
    <lineage>
        <taxon>Bacteria</taxon>
        <taxon>Candidatus Magasanikiibacteriota</taxon>
    </lineage>
</organism>
<sequence length="136" mass="15486">MENQTAPASAKIIIIKNIYFYLVSFVALMMVVFALANLINIALKTWVFTNADNFYYGPISTECGILVKSTDSAENATTRQMTPEECIKQDETNRQREKDSQASQKQRDAVRDISLIVVGIPLFILHWRALRKKENV</sequence>
<keyword evidence="2" id="KW-1133">Transmembrane helix</keyword>
<evidence type="ECO:0000313" key="3">
    <source>
        <dbReference type="EMBL" id="PIT88484.1"/>
    </source>
</evidence>
<feature type="transmembrane region" description="Helical" evidence="2">
    <location>
        <begin position="18"/>
        <end position="43"/>
    </location>
</feature>
<proteinExistence type="predicted"/>
<keyword evidence="2" id="KW-0812">Transmembrane</keyword>
<protein>
    <recommendedName>
        <fullName evidence="5">DUF5671 domain-containing protein</fullName>
    </recommendedName>
</protein>
<evidence type="ECO:0000313" key="4">
    <source>
        <dbReference type="Proteomes" id="UP000231426"/>
    </source>
</evidence>
<dbReference type="Proteomes" id="UP000231426">
    <property type="component" value="Unassembled WGS sequence"/>
</dbReference>
<feature type="transmembrane region" description="Helical" evidence="2">
    <location>
        <begin position="113"/>
        <end position="130"/>
    </location>
</feature>
<reference evidence="4" key="1">
    <citation type="submission" date="2017-09" db="EMBL/GenBank/DDBJ databases">
        <title>Depth-based differentiation of microbial function through sediment-hosted aquifers and enrichment of novel symbionts in the deep terrestrial subsurface.</title>
        <authorList>
            <person name="Probst A.J."/>
            <person name="Ladd B."/>
            <person name="Jarett J.K."/>
            <person name="Geller-Mcgrath D.E."/>
            <person name="Sieber C.M.K."/>
            <person name="Emerson J.B."/>
            <person name="Anantharaman K."/>
            <person name="Thomas B.C."/>
            <person name="Malmstrom R."/>
            <person name="Stieglmeier M."/>
            <person name="Klingl A."/>
            <person name="Woyke T."/>
            <person name="Ryan C.M."/>
            <person name="Banfield J.F."/>
        </authorList>
    </citation>
    <scope>NUCLEOTIDE SEQUENCE [LARGE SCALE GENOMIC DNA]</scope>
</reference>
<evidence type="ECO:0008006" key="5">
    <source>
        <dbReference type="Google" id="ProtNLM"/>
    </source>
</evidence>